<sequence length="85" mass="9391">MPRKARVGALQQKEQALEQQNVQLSALQAPKHAGRRQARSGSIEKPHRGEFGHRKNPKRIQQGKQLASKHLGKAAGKEQPAANIE</sequence>
<name>A0A914CZV4_9BILA</name>
<proteinExistence type="predicted"/>
<protein>
    <submittedName>
        <fullName evidence="3">Uncharacterized protein</fullName>
    </submittedName>
</protein>
<feature type="compositionally biased region" description="Basic and acidic residues" evidence="1">
    <location>
        <begin position="42"/>
        <end position="53"/>
    </location>
</feature>
<dbReference type="Proteomes" id="UP000887540">
    <property type="component" value="Unplaced"/>
</dbReference>
<organism evidence="2 3">
    <name type="scientific">Acrobeloides nanus</name>
    <dbReference type="NCBI Taxonomy" id="290746"/>
    <lineage>
        <taxon>Eukaryota</taxon>
        <taxon>Metazoa</taxon>
        <taxon>Ecdysozoa</taxon>
        <taxon>Nematoda</taxon>
        <taxon>Chromadorea</taxon>
        <taxon>Rhabditida</taxon>
        <taxon>Tylenchina</taxon>
        <taxon>Cephalobomorpha</taxon>
        <taxon>Cephaloboidea</taxon>
        <taxon>Cephalobidae</taxon>
        <taxon>Acrobeloides</taxon>
    </lineage>
</organism>
<keyword evidence="2" id="KW-1185">Reference proteome</keyword>
<evidence type="ECO:0000313" key="2">
    <source>
        <dbReference type="Proteomes" id="UP000887540"/>
    </source>
</evidence>
<dbReference type="WBParaSite" id="ACRNAN_scaffold1682.g24577.t1">
    <property type="protein sequence ID" value="ACRNAN_scaffold1682.g24577.t1"/>
    <property type="gene ID" value="ACRNAN_scaffold1682.g24577"/>
</dbReference>
<evidence type="ECO:0000256" key="1">
    <source>
        <dbReference type="SAM" id="MobiDB-lite"/>
    </source>
</evidence>
<accession>A0A914CZV4</accession>
<dbReference type="AlphaFoldDB" id="A0A914CZV4"/>
<evidence type="ECO:0000313" key="3">
    <source>
        <dbReference type="WBParaSite" id="ACRNAN_scaffold1682.g24577.t1"/>
    </source>
</evidence>
<reference evidence="3" key="1">
    <citation type="submission" date="2022-11" db="UniProtKB">
        <authorList>
            <consortium name="WormBaseParasite"/>
        </authorList>
    </citation>
    <scope>IDENTIFICATION</scope>
</reference>
<feature type="region of interest" description="Disordered" evidence="1">
    <location>
        <begin position="26"/>
        <end position="85"/>
    </location>
</feature>